<dbReference type="PaxDb" id="55529-EKX51149"/>
<protein>
    <submittedName>
        <fullName evidence="2 3">Uncharacterized protein</fullName>
    </submittedName>
</protein>
<evidence type="ECO:0000313" key="2">
    <source>
        <dbReference type="EMBL" id="EKX51149.1"/>
    </source>
</evidence>
<reference evidence="3" key="3">
    <citation type="submission" date="2015-06" db="UniProtKB">
        <authorList>
            <consortium name="EnsemblProtists"/>
        </authorList>
    </citation>
    <scope>IDENTIFICATION</scope>
</reference>
<evidence type="ECO:0000256" key="1">
    <source>
        <dbReference type="SAM" id="MobiDB-lite"/>
    </source>
</evidence>
<dbReference type="AlphaFoldDB" id="L1JS59"/>
<dbReference type="KEGG" id="gtt:GUITHDRAFT_103069"/>
<dbReference type="Proteomes" id="UP000011087">
    <property type="component" value="Unassembled WGS sequence"/>
</dbReference>
<dbReference type="HOGENOM" id="CLU_1201784_0_0_1"/>
<reference evidence="4" key="2">
    <citation type="submission" date="2012-11" db="EMBL/GenBank/DDBJ databases">
        <authorList>
            <person name="Kuo A."/>
            <person name="Curtis B.A."/>
            <person name="Tanifuji G."/>
            <person name="Burki F."/>
            <person name="Gruber A."/>
            <person name="Irimia M."/>
            <person name="Maruyama S."/>
            <person name="Arias M.C."/>
            <person name="Ball S.G."/>
            <person name="Gile G.H."/>
            <person name="Hirakawa Y."/>
            <person name="Hopkins J.F."/>
            <person name="Rensing S.A."/>
            <person name="Schmutz J."/>
            <person name="Symeonidi A."/>
            <person name="Elias M."/>
            <person name="Eveleigh R.J."/>
            <person name="Herman E.K."/>
            <person name="Klute M.J."/>
            <person name="Nakayama T."/>
            <person name="Obornik M."/>
            <person name="Reyes-Prieto A."/>
            <person name="Armbrust E.V."/>
            <person name="Aves S.J."/>
            <person name="Beiko R.G."/>
            <person name="Coutinho P."/>
            <person name="Dacks J.B."/>
            <person name="Durnford D.G."/>
            <person name="Fast N.M."/>
            <person name="Green B.R."/>
            <person name="Grisdale C."/>
            <person name="Hempe F."/>
            <person name="Henrissat B."/>
            <person name="Hoppner M.P."/>
            <person name="Ishida K.-I."/>
            <person name="Kim E."/>
            <person name="Koreny L."/>
            <person name="Kroth P.G."/>
            <person name="Liu Y."/>
            <person name="Malik S.-B."/>
            <person name="Maier U.G."/>
            <person name="McRose D."/>
            <person name="Mock T."/>
            <person name="Neilson J.A."/>
            <person name="Onodera N.T."/>
            <person name="Poole A.M."/>
            <person name="Pritham E.J."/>
            <person name="Richards T.A."/>
            <person name="Rocap G."/>
            <person name="Roy S.W."/>
            <person name="Sarai C."/>
            <person name="Schaack S."/>
            <person name="Shirato S."/>
            <person name="Slamovits C.H."/>
            <person name="Spencer D.F."/>
            <person name="Suzuki S."/>
            <person name="Worden A.Z."/>
            <person name="Zauner S."/>
            <person name="Barry K."/>
            <person name="Bell C."/>
            <person name="Bharti A.K."/>
            <person name="Crow J.A."/>
            <person name="Grimwood J."/>
            <person name="Kramer R."/>
            <person name="Lindquist E."/>
            <person name="Lucas S."/>
            <person name="Salamov A."/>
            <person name="McFadden G.I."/>
            <person name="Lane C.E."/>
            <person name="Keeling P.J."/>
            <person name="Gray M.W."/>
            <person name="Grigoriev I.V."/>
            <person name="Archibald J.M."/>
        </authorList>
    </citation>
    <scope>NUCLEOTIDE SEQUENCE</scope>
    <source>
        <strain evidence="4">CCMP2712</strain>
    </source>
</reference>
<organism evidence="2">
    <name type="scientific">Guillardia theta (strain CCMP2712)</name>
    <name type="common">Cryptophyte</name>
    <dbReference type="NCBI Taxonomy" id="905079"/>
    <lineage>
        <taxon>Eukaryota</taxon>
        <taxon>Cryptophyceae</taxon>
        <taxon>Pyrenomonadales</taxon>
        <taxon>Geminigeraceae</taxon>
        <taxon>Guillardia</taxon>
    </lineage>
</organism>
<feature type="compositionally biased region" description="Basic and acidic residues" evidence="1">
    <location>
        <begin position="122"/>
        <end position="140"/>
    </location>
</feature>
<keyword evidence="4" id="KW-1185">Reference proteome</keyword>
<evidence type="ECO:0000313" key="3">
    <source>
        <dbReference type="EnsemblProtists" id="EKX51149"/>
    </source>
</evidence>
<dbReference type="RefSeq" id="XP_005838129.1">
    <property type="nucleotide sequence ID" value="XM_005838072.1"/>
</dbReference>
<reference evidence="2 4" key="1">
    <citation type="journal article" date="2012" name="Nature">
        <title>Algal genomes reveal evolutionary mosaicism and the fate of nucleomorphs.</title>
        <authorList>
            <consortium name="DOE Joint Genome Institute"/>
            <person name="Curtis B.A."/>
            <person name="Tanifuji G."/>
            <person name="Burki F."/>
            <person name="Gruber A."/>
            <person name="Irimia M."/>
            <person name="Maruyama S."/>
            <person name="Arias M.C."/>
            <person name="Ball S.G."/>
            <person name="Gile G.H."/>
            <person name="Hirakawa Y."/>
            <person name="Hopkins J.F."/>
            <person name="Kuo A."/>
            <person name="Rensing S.A."/>
            <person name="Schmutz J."/>
            <person name="Symeonidi A."/>
            <person name="Elias M."/>
            <person name="Eveleigh R.J."/>
            <person name="Herman E.K."/>
            <person name="Klute M.J."/>
            <person name="Nakayama T."/>
            <person name="Obornik M."/>
            <person name="Reyes-Prieto A."/>
            <person name="Armbrust E.V."/>
            <person name="Aves S.J."/>
            <person name="Beiko R.G."/>
            <person name="Coutinho P."/>
            <person name="Dacks J.B."/>
            <person name="Durnford D.G."/>
            <person name="Fast N.M."/>
            <person name="Green B.R."/>
            <person name="Grisdale C.J."/>
            <person name="Hempel F."/>
            <person name="Henrissat B."/>
            <person name="Hoppner M.P."/>
            <person name="Ishida K."/>
            <person name="Kim E."/>
            <person name="Koreny L."/>
            <person name="Kroth P.G."/>
            <person name="Liu Y."/>
            <person name="Malik S.B."/>
            <person name="Maier U.G."/>
            <person name="McRose D."/>
            <person name="Mock T."/>
            <person name="Neilson J.A."/>
            <person name="Onodera N.T."/>
            <person name="Poole A.M."/>
            <person name="Pritham E.J."/>
            <person name="Richards T.A."/>
            <person name="Rocap G."/>
            <person name="Roy S.W."/>
            <person name="Sarai C."/>
            <person name="Schaack S."/>
            <person name="Shirato S."/>
            <person name="Slamovits C.H."/>
            <person name="Spencer D.F."/>
            <person name="Suzuki S."/>
            <person name="Worden A.Z."/>
            <person name="Zauner S."/>
            <person name="Barry K."/>
            <person name="Bell C."/>
            <person name="Bharti A.K."/>
            <person name="Crow J.A."/>
            <person name="Grimwood J."/>
            <person name="Kramer R."/>
            <person name="Lindquist E."/>
            <person name="Lucas S."/>
            <person name="Salamov A."/>
            <person name="McFadden G.I."/>
            <person name="Lane C.E."/>
            <person name="Keeling P.J."/>
            <person name="Gray M.W."/>
            <person name="Grigoriev I.V."/>
            <person name="Archibald J.M."/>
        </authorList>
    </citation>
    <scope>NUCLEOTIDE SEQUENCE</scope>
    <source>
        <strain evidence="2 4">CCMP2712</strain>
    </source>
</reference>
<sequence>MAKDDQAIAAIQDAGKTLWEILDAVISAPGMAATGFNKGVQAVPLPGHGAKLPNPCLEAAKLLSDHIDELPKSGFVQVIASDGDERKGSISSQGSRRLSKSIKELIEQTDAVIASSKTPMYVDRKSNSSTEKGKATEEEKNELLSKVMKKIQDKTEKSKDVAEDMGLQELIDKTPLALLLPKPPKEESKPDIATEALAEQARRSTGLQAKLKGIVQGVRERAGSEEKESTI</sequence>
<evidence type="ECO:0000313" key="4">
    <source>
        <dbReference type="Proteomes" id="UP000011087"/>
    </source>
</evidence>
<feature type="region of interest" description="Disordered" evidence="1">
    <location>
        <begin position="120"/>
        <end position="140"/>
    </location>
</feature>
<gene>
    <name evidence="2" type="ORF">GUITHDRAFT_103069</name>
</gene>
<dbReference type="EMBL" id="JH992976">
    <property type="protein sequence ID" value="EKX51149.1"/>
    <property type="molecule type" value="Genomic_DNA"/>
</dbReference>
<dbReference type="GeneID" id="17307917"/>
<dbReference type="EnsemblProtists" id="EKX51149">
    <property type="protein sequence ID" value="EKX51149"/>
    <property type="gene ID" value="GUITHDRAFT_103069"/>
</dbReference>
<accession>L1JS59</accession>
<proteinExistence type="predicted"/>
<name>L1JS59_GUITC</name>